<dbReference type="GO" id="GO:0006629">
    <property type="term" value="P:lipid metabolic process"/>
    <property type="evidence" value="ECO:0007669"/>
    <property type="project" value="InterPro"/>
</dbReference>
<dbReference type="AlphaFoldDB" id="A0A517TRM3"/>
<dbReference type="Pfam" id="PF03009">
    <property type="entry name" value="GDPD"/>
    <property type="match status" value="1"/>
</dbReference>
<keyword evidence="4" id="KW-1185">Reference proteome</keyword>
<evidence type="ECO:0000313" key="3">
    <source>
        <dbReference type="EMBL" id="QDT71027.1"/>
    </source>
</evidence>
<accession>A0A517TRM3</accession>
<dbReference type="PANTHER" id="PTHR46211">
    <property type="entry name" value="GLYCEROPHOSPHORYL DIESTER PHOSPHODIESTERASE"/>
    <property type="match status" value="1"/>
</dbReference>
<gene>
    <name evidence="3" type="primary">glpQ1</name>
    <name evidence="3" type="ORF">I41_01820</name>
</gene>
<dbReference type="PROSITE" id="PS51704">
    <property type="entry name" value="GP_PDE"/>
    <property type="match status" value="1"/>
</dbReference>
<feature type="domain" description="GP-PDE" evidence="2">
    <location>
        <begin position="27"/>
        <end position="273"/>
    </location>
</feature>
<protein>
    <submittedName>
        <fullName evidence="3">Putative glycerophosphoryl diester phosphodiesterase 1</fullName>
        <ecNumber evidence="3">3.1.4.46</ecNumber>
    </submittedName>
</protein>
<dbReference type="PANTHER" id="PTHR46211:SF1">
    <property type="entry name" value="GLYCEROPHOSPHODIESTER PHOSPHODIESTERASE, CYTOPLASMIC"/>
    <property type="match status" value="1"/>
</dbReference>
<dbReference type="KEGG" id="llh:I41_01820"/>
<proteinExistence type="predicted"/>
<dbReference type="InterPro" id="IPR030395">
    <property type="entry name" value="GP_PDE_dom"/>
</dbReference>
<dbReference type="GO" id="GO:0008889">
    <property type="term" value="F:glycerophosphodiester phosphodiesterase activity"/>
    <property type="evidence" value="ECO:0007669"/>
    <property type="project" value="UniProtKB-EC"/>
</dbReference>
<keyword evidence="1" id="KW-0732">Signal</keyword>
<organism evidence="3 4">
    <name type="scientific">Lacipirellula limnantheis</name>
    <dbReference type="NCBI Taxonomy" id="2528024"/>
    <lineage>
        <taxon>Bacteria</taxon>
        <taxon>Pseudomonadati</taxon>
        <taxon>Planctomycetota</taxon>
        <taxon>Planctomycetia</taxon>
        <taxon>Pirellulales</taxon>
        <taxon>Lacipirellulaceae</taxon>
        <taxon>Lacipirellula</taxon>
    </lineage>
</organism>
<dbReference type="InterPro" id="IPR017946">
    <property type="entry name" value="PLC-like_Pdiesterase_TIM-brl"/>
</dbReference>
<dbReference type="EC" id="3.1.4.46" evidence="3"/>
<dbReference type="SUPFAM" id="SSF51695">
    <property type="entry name" value="PLC-like phosphodiesterases"/>
    <property type="match status" value="1"/>
</dbReference>
<dbReference type="EMBL" id="CP036339">
    <property type="protein sequence ID" value="QDT71027.1"/>
    <property type="molecule type" value="Genomic_DNA"/>
</dbReference>
<evidence type="ECO:0000256" key="1">
    <source>
        <dbReference type="SAM" id="SignalP"/>
    </source>
</evidence>
<feature type="chain" id="PRO_5021945086" evidence="1">
    <location>
        <begin position="27"/>
        <end position="286"/>
    </location>
</feature>
<dbReference type="RefSeq" id="WP_145430067.1">
    <property type="nucleotide sequence ID" value="NZ_CP036339.1"/>
</dbReference>
<dbReference type="Gene3D" id="3.20.20.190">
    <property type="entry name" value="Phosphatidylinositol (PI) phosphodiesterase"/>
    <property type="match status" value="1"/>
</dbReference>
<dbReference type="Proteomes" id="UP000317909">
    <property type="component" value="Chromosome"/>
</dbReference>
<name>A0A517TRM3_9BACT</name>
<keyword evidence="3" id="KW-0378">Hydrolase</keyword>
<evidence type="ECO:0000313" key="4">
    <source>
        <dbReference type="Proteomes" id="UP000317909"/>
    </source>
</evidence>
<feature type="signal peptide" evidence="1">
    <location>
        <begin position="1"/>
        <end position="26"/>
    </location>
</feature>
<evidence type="ECO:0000259" key="2">
    <source>
        <dbReference type="PROSITE" id="PS51704"/>
    </source>
</evidence>
<reference evidence="3 4" key="1">
    <citation type="submission" date="2019-02" db="EMBL/GenBank/DDBJ databases">
        <title>Deep-cultivation of Planctomycetes and their phenomic and genomic characterization uncovers novel biology.</title>
        <authorList>
            <person name="Wiegand S."/>
            <person name="Jogler M."/>
            <person name="Boedeker C."/>
            <person name="Pinto D."/>
            <person name="Vollmers J."/>
            <person name="Rivas-Marin E."/>
            <person name="Kohn T."/>
            <person name="Peeters S.H."/>
            <person name="Heuer A."/>
            <person name="Rast P."/>
            <person name="Oberbeckmann S."/>
            <person name="Bunk B."/>
            <person name="Jeske O."/>
            <person name="Meyerdierks A."/>
            <person name="Storesund J.E."/>
            <person name="Kallscheuer N."/>
            <person name="Luecker S."/>
            <person name="Lage O.M."/>
            <person name="Pohl T."/>
            <person name="Merkel B.J."/>
            <person name="Hornburger P."/>
            <person name="Mueller R.-W."/>
            <person name="Bruemmer F."/>
            <person name="Labrenz M."/>
            <person name="Spormann A.M."/>
            <person name="Op den Camp H."/>
            <person name="Overmann J."/>
            <person name="Amann R."/>
            <person name="Jetten M.S.M."/>
            <person name="Mascher T."/>
            <person name="Medema M.H."/>
            <person name="Devos D.P."/>
            <person name="Kaster A.-K."/>
            <person name="Ovreas L."/>
            <person name="Rohde M."/>
            <person name="Galperin M.Y."/>
            <person name="Jogler C."/>
        </authorList>
    </citation>
    <scope>NUCLEOTIDE SEQUENCE [LARGE SCALE GENOMIC DNA]</scope>
    <source>
        <strain evidence="3 4">I41</strain>
    </source>
</reference>
<dbReference type="CDD" id="cd08582">
    <property type="entry name" value="GDPD_like_2"/>
    <property type="match status" value="1"/>
</dbReference>
<sequence length="286" mass="31494" precursor="true">MTFRSSLVVGLVLFAGASLGASPATAQNIVAHRGASYDAPENTVAAMKLAFEQGADGVEADFYLTSDGQIVCCHDKDTQRTAGVKHVIVETPLAELRKLDVGAWKGEKYRGERLPTFAEIAATIPAGKKFIIELKTGPEIVAPLKQELAKTDLKDEQILIICFNEQTVAECKKTLPNLKCHWLTGYKQDEKTGEWTPTLEDVVATLERSHADGLGTQGEMKQVDAEFIEDLCDQGHCEFHVWTIDDPQVARYYQKLQPWGITTNRPGFLREQLNLKPAKVPAAAVK</sequence>
<dbReference type="OrthoDB" id="238714at2"/>